<accession>D8LSG8</accession>
<feature type="compositionally biased region" description="Basic and acidic residues" evidence="1">
    <location>
        <begin position="168"/>
        <end position="179"/>
    </location>
</feature>
<feature type="compositionally biased region" description="Low complexity" evidence="1">
    <location>
        <begin position="127"/>
        <end position="137"/>
    </location>
</feature>
<feature type="region of interest" description="Disordered" evidence="1">
    <location>
        <begin position="127"/>
        <end position="191"/>
    </location>
</feature>
<dbReference type="EMBL" id="FN648949">
    <property type="protein sequence ID" value="CBN75225.1"/>
    <property type="molecule type" value="Genomic_DNA"/>
</dbReference>
<dbReference type="InParanoid" id="D8LSG8"/>
<feature type="region of interest" description="Disordered" evidence="1">
    <location>
        <begin position="1"/>
        <end position="25"/>
    </location>
</feature>
<dbReference type="AlphaFoldDB" id="D8LSG8"/>
<evidence type="ECO:0000313" key="2">
    <source>
        <dbReference type="EMBL" id="CBN75225.1"/>
    </source>
</evidence>
<dbReference type="Proteomes" id="UP000002630">
    <property type="component" value="Linkage Group LG11"/>
</dbReference>
<protein>
    <submittedName>
        <fullName evidence="2">Uncharacterized protein</fullName>
    </submittedName>
</protein>
<proteinExistence type="predicted"/>
<evidence type="ECO:0000256" key="1">
    <source>
        <dbReference type="SAM" id="MobiDB-lite"/>
    </source>
</evidence>
<organism evidence="2 3">
    <name type="scientific">Ectocarpus siliculosus</name>
    <name type="common">Brown alga</name>
    <name type="synonym">Conferva siliculosa</name>
    <dbReference type="NCBI Taxonomy" id="2880"/>
    <lineage>
        <taxon>Eukaryota</taxon>
        <taxon>Sar</taxon>
        <taxon>Stramenopiles</taxon>
        <taxon>Ochrophyta</taxon>
        <taxon>PX clade</taxon>
        <taxon>Phaeophyceae</taxon>
        <taxon>Ectocarpales</taxon>
        <taxon>Ectocarpaceae</taxon>
        <taxon>Ectocarpus</taxon>
    </lineage>
</organism>
<reference evidence="2 3" key="1">
    <citation type="journal article" date="2010" name="Nature">
        <title>The Ectocarpus genome and the independent evolution of multicellularity in brown algae.</title>
        <authorList>
            <person name="Cock J.M."/>
            <person name="Sterck L."/>
            <person name="Rouze P."/>
            <person name="Scornet D."/>
            <person name="Allen A.E."/>
            <person name="Amoutzias G."/>
            <person name="Anthouard V."/>
            <person name="Artiguenave F."/>
            <person name="Aury J.M."/>
            <person name="Badger J.H."/>
            <person name="Beszteri B."/>
            <person name="Billiau K."/>
            <person name="Bonnet E."/>
            <person name="Bothwell J.H."/>
            <person name="Bowler C."/>
            <person name="Boyen C."/>
            <person name="Brownlee C."/>
            <person name="Carrano C.J."/>
            <person name="Charrier B."/>
            <person name="Cho G.Y."/>
            <person name="Coelho S.M."/>
            <person name="Collen J."/>
            <person name="Corre E."/>
            <person name="Da Silva C."/>
            <person name="Delage L."/>
            <person name="Delaroque N."/>
            <person name="Dittami S.M."/>
            <person name="Doulbeau S."/>
            <person name="Elias M."/>
            <person name="Farnham G."/>
            <person name="Gachon C.M."/>
            <person name="Gschloessl B."/>
            <person name="Heesch S."/>
            <person name="Jabbari K."/>
            <person name="Jubin C."/>
            <person name="Kawai H."/>
            <person name="Kimura K."/>
            <person name="Kloareg B."/>
            <person name="Kupper F.C."/>
            <person name="Lang D."/>
            <person name="Le Bail A."/>
            <person name="Leblanc C."/>
            <person name="Lerouge P."/>
            <person name="Lohr M."/>
            <person name="Lopez P.J."/>
            <person name="Martens C."/>
            <person name="Maumus F."/>
            <person name="Michel G."/>
            <person name="Miranda-Saavedra D."/>
            <person name="Morales J."/>
            <person name="Moreau H."/>
            <person name="Motomura T."/>
            <person name="Nagasato C."/>
            <person name="Napoli C.A."/>
            <person name="Nelson D.R."/>
            <person name="Nyvall-Collen P."/>
            <person name="Peters A.F."/>
            <person name="Pommier C."/>
            <person name="Potin P."/>
            <person name="Poulain J."/>
            <person name="Quesneville H."/>
            <person name="Read B."/>
            <person name="Rensing S.A."/>
            <person name="Ritter A."/>
            <person name="Rousvoal S."/>
            <person name="Samanta M."/>
            <person name="Samson G."/>
            <person name="Schroeder D.C."/>
            <person name="Segurens B."/>
            <person name="Strittmatter M."/>
            <person name="Tonon T."/>
            <person name="Tregear J.W."/>
            <person name="Valentin K."/>
            <person name="von Dassow P."/>
            <person name="Yamagishi T."/>
            <person name="Van de Peer Y."/>
            <person name="Wincker P."/>
        </authorList>
    </citation>
    <scope>NUCLEOTIDE SEQUENCE [LARGE SCALE GENOMIC DNA]</scope>
    <source>
        <strain evidence="3">Ec32 / CCAP1310/4</strain>
    </source>
</reference>
<dbReference type="OMA" id="MQHTESK"/>
<dbReference type="OrthoDB" id="285729at2759"/>
<dbReference type="Pfam" id="PF09420">
    <property type="entry name" value="Nop16"/>
    <property type="match status" value="1"/>
</dbReference>
<evidence type="ECO:0000313" key="3">
    <source>
        <dbReference type="Proteomes" id="UP000002630"/>
    </source>
</evidence>
<feature type="compositionally biased region" description="Basic residues" evidence="1">
    <location>
        <begin position="180"/>
        <end position="191"/>
    </location>
</feature>
<name>D8LSG8_ECTSI</name>
<keyword evidence="3" id="KW-1185">Reference proteome</keyword>
<gene>
    <name evidence="2" type="ORF">Esi_0072_0096</name>
</gene>
<sequence length="191" mass="20512">MAKMGLRQSANRDIRAPARRAAASAAPGGKIVESCEVSRLFDVADTADLKVIDRNYGRRPMSDEDQRYMAKLLTKHGLDHEAMTRDIKVNYNQLTLGQLRRMCDTLLSLGEEQRVVTLPERVANEATKAASTTAAGGTAAGTGTGPCHSGRVSASTPVAMEVGEESGDDGKEKAKDNKTKGKAAKKKKRKP</sequence>
<dbReference type="InterPro" id="IPR019002">
    <property type="entry name" value="Ribosome_biogenesis_Nop16"/>
</dbReference>
<dbReference type="EMBL" id="FN649736">
    <property type="protein sequence ID" value="CBN75225.1"/>
    <property type="molecule type" value="Genomic_DNA"/>
</dbReference>
<dbReference type="eggNOG" id="ENOG502SEKH">
    <property type="taxonomic scope" value="Eukaryota"/>
</dbReference>